<evidence type="ECO:0000313" key="3">
    <source>
        <dbReference type="Proteomes" id="UP000077786"/>
    </source>
</evidence>
<evidence type="ECO:0000313" key="2">
    <source>
        <dbReference type="EMBL" id="OAJ66181.1"/>
    </source>
</evidence>
<dbReference type="AlphaFoldDB" id="A0A1B6VG30"/>
<proteinExistence type="predicted"/>
<dbReference type="SUPFAM" id="SSF141673">
    <property type="entry name" value="MOSC N-terminal domain-like"/>
    <property type="match status" value="1"/>
</dbReference>
<gene>
    <name evidence="2" type="ORF">A0123_03211</name>
</gene>
<dbReference type="PROSITE" id="PS51340">
    <property type="entry name" value="MOSC"/>
    <property type="match status" value="1"/>
</dbReference>
<dbReference type="GO" id="GO:0003824">
    <property type="term" value="F:catalytic activity"/>
    <property type="evidence" value="ECO:0007669"/>
    <property type="project" value="InterPro"/>
</dbReference>
<name>A0A1B6VG30_9PROT</name>
<dbReference type="GO" id="GO:0030151">
    <property type="term" value="F:molybdenum ion binding"/>
    <property type="evidence" value="ECO:0007669"/>
    <property type="project" value="InterPro"/>
</dbReference>
<dbReference type="Proteomes" id="UP000077786">
    <property type="component" value="Unassembled WGS sequence"/>
</dbReference>
<dbReference type="GeneID" id="76195372"/>
<dbReference type="Pfam" id="PF03476">
    <property type="entry name" value="MOSC_N"/>
    <property type="match status" value="1"/>
</dbReference>
<feature type="domain" description="MOSC" evidence="1">
    <location>
        <begin position="94"/>
        <end position="270"/>
    </location>
</feature>
<dbReference type="GO" id="GO:0030170">
    <property type="term" value="F:pyridoxal phosphate binding"/>
    <property type="evidence" value="ECO:0007669"/>
    <property type="project" value="InterPro"/>
</dbReference>
<protein>
    <recommendedName>
        <fullName evidence="1">MOSC domain-containing protein</fullName>
    </recommendedName>
</protein>
<accession>A0A1B6VG30</accession>
<dbReference type="RefSeq" id="WP_063904071.1">
    <property type="nucleotide sequence ID" value="NZ_JAERLG010000013.1"/>
</dbReference>
<reference evidence="2 3" key="1">
    <citation type="submission" date="2016-03" db="EMBL/GenBank/DDBJ databases">
        <title>Draft genome sequence of Gluconobacter cerinus strain CECT 9110.</title>
        <authorList>
            <person name="Sainz F."/>
            <person name="Mas A."/>
            <person name="Torija M.J."/>
        </authorList>
    </citation>
    <scope>NUCLEOTIDE SEQUENCE [LARGE SCALE GENOMIC DNA]</scope>
    <source>
        <strain evidence="2 3">CECT 9110</strain>
    </source>
</reference>
<dbReference type="EMBL" id="LUTU01000020">
    <property type="protein sequence ID" value="OAJ66181.1"/>
    <property type="molecule type" value="Genomic_DNA"/>
</dbReference>
<comment type="caution">
    <text evidence="2">The sequence shown here is derived from an EMBL/GenBank/DDBJ whole genome shotgun (WGS) entry which is preliminary data.</text>
</comment>
<dbReference type="InterPro" id="IPR005303">
    <property type="entry name" value="MOCOS_middle"/>
</dbReference>
<dbReference type="PATRIC" id="fig|38307.3.peg.3357"/>
<sequence length="282" mass="31361">MTRSVPFISRILIFPIKSLDPVEVTNARVLTSGALADDRCWALFDAQGRVVNGKNHAEIHRIRAGFDLDKRTVSLRDDSGRGLPTVLFNLDGTARPIEAWLSRFFGFPVHLRADTTTGHPDDTDSPGPTIISVATLETIGIWFGLPVEQVRARFRTNIEIGGVPAFWEDALFGGLGDEVEFHLGGTEWLGINPCQRCVVPSRDPLTGQRDNAFARRFAEYRRRTQPAWSNPARFNHFFRVAINTRSARTGVNTRIALNDIVTTYNNAAACTALEENKRPAGF</sequence>
<organism evidence="2 3">
    <name type="scientific">Gluconobacter cerinus</name>
    <dbReference type="NCBI Taxonomy" id="38307"/>
    <lineage>
        <taxon>Bacteria</taxon>
        <taxon>Pseudomonadati</taxon>
        <taxon>Pseudomonadota</taxon>
        <taxon>Alphaproteobacteria</taxon>
        <taxon>Acetobacterales</taxon>
        <taxon>Acetobacteraceae</taxon>
        <taxon>Gluconobacter</taxon>
    </lineage>
</organism>
<evidence type="ECO:0000259" key="1">
    <source>
        <dbReference type="PROSITE" id="PS51340"/>
    </source>
</evidence>
<dbReference type="InterPro" id="IPR005302">
    <property type="entry name" value="MoCF_Sase_C"/>
</dbReference>
<dbReference type="OrthoDB" id="581532at2"/>